<dbReference type="EMBL" id="HACM01011893">
    <property type="protein sequence ID" value="CRZ12335.1"/>
    <property type="molecule type" value="Transcribed_RNA"/>
</dbReference>
<sequence length="99" mass="11068">LTLPLLVHKILEIKAEIHQWIFDYHTETFLLTVYGLVQQHKRVSNLVVQEKILSKMVIPTAIQVINPQLIGTKPGQASGSEAGRTSSQTSFRNSLQTST</sequence>
<feature type="region of interest" description="Disordered" evidence="1">
    <location>
        <begin position="70"/>
        <end position="99"/>
    </location>
</feature>
<feature type="compositionally biased region" description="Polar residues" evidence="1">
    <location>
        <begin position="75"/>
        <end position="99"/>
    </location>
</feature>
<name>A0A0H5RDM3_9EUKA</name>
<evidence type="ECO:0000256" key="1">
    <source>
        <dbReference type="SAM" id="MobiDB-lite"/>
    </source>
</evidence>
<organism evidence="2">
    <name type="scientific">Spongospora subterranea</name>
    <dbReference type="NCBI Taxonomy" id="70186"/>
    <lineage>
        <taxon>Eukaryota</taxon>
        <taxon>Sar</taxon>
        <taxon>Rhizaria</taxon>
        <taxon>Endomyxa</taxon>
        <taxon>Phytomyxea</taxon>
        <taxon>Plasmodiophorida</taxon>
        <taxon>Plasmodiophoridae</taxon>
        <taxon>Spongospora</taxon>
    </lineage>
</organism>
<protein>
    <submittedName>
        <fullName evidence="2">Uncharacterized protein</fullName>
    </submittedName>
</protein>
<feature type="non-terminal residue" evidence="2">
    <location>
        <position position="1"/>
    </location>
</feature>
<dbReference type="AlphaFoldDB" id="A0A0H5RDM3"/>
<accession>A0A0H5RDM3</accession>
<evidence type="ECO:0000313" key="2">
    <source>
        <dbReference type="EMBL" id="CRZ12335.1"/>
    </source>
</evidence>
<reference evidence="2" key="1">
    <citation type="submission" date="2015-04" db="EMBL/GenBank/DDBJ databases">
        <title>The genome sequence of the plant pathogenic Rhizarian Plasmodiophora brassicae reveals insights in its biotrophic life cycle and the origin of chitin synthesis.</title>
        <authorList>
            <person name="Schwelm A."/>
            <person name="Fogelqvist J."/>
            <person name="Knaust A."/>
            <person name="Julke S."/>
            <person name="Lilja T."/>
            <person name="Dhandapani V."/>
            <person name="Bonilla-Rosso G."/>
            <person name="Karlsson M."/>
            <person name="Shevchenko A."/>
            <person name="Choi S.R."/>
            <person name="Kim H.G."/>
            <person name="Park J.Y."/>
            <person name="Lim Y.P."/>
            <person name="Ludwig-Muller J."/>
            <person name="Dixelius C."/>
        </authorList>
    </citation>
    <scope>NUCLEOTIDE SEQUENCE</scope>
    <source>
        <tissue evidence="2">Potato root galls</tissue>
    </source>
</reference>
<proteinExistence type="predicted"/>